<accession>A0A8S1MBG2</accession>
<feature type="compositionally biased region" description="Low complexity" evidence="2">
    <location>
        <begin position="112"/>
        <end position="135"/>
    </location>
</feature>
<feature type="region of interest" description="Disordered" evidence="2">
    <location>
        <begin position="1"/>
        <end position="30"/>
    </location>
</feature>
<feature type="compositionally biased region" description="Basic and acidic residues" evidence="2">
    <location>
        <begin position="1"/>
        <end position="10"/>
    </location>
</feature>
<gene>
    <name evidence="3" type="ORF">PSON_ATCC_30995.1.T0360204</name>
</gene>
<evidence type="ECO:0000313" key="4">
    <source>
        <dbReference type="Proteomes" id="UP000692954"/>
    </source>
</evidence>
<keyword evidence="1" id="KW-0175">Coiled coil</keyword>
<protein>
    <submittedName>
        <fullName evidence="3">Uncharacterized protein</fullName>
    </submittedName>
</protein>
<evidence type="ECO:0000256" key="1">
    <source>
        <dbReference type="SAM" id="Coils"/>
    </source>
</evidence>
<sequence>MSSQKRESKSPLKSLLSVFQGGGGGATKVILPPNTQIVFNKEKGVYEYPGKETYSEKKPEPKIEDQIPPGEMKEYLKPQNPHLRGKQQRQQKDHVNKQVPPVAIPSLSNNNQPQPQQQIQQEPQKQQEKQIGQEQSLGQKELTQQQITNPNPQIAVTQSIQNQESNSSEIPQQNQHNKQLILLQQQVLQLATDNQELQSQLQELCKGYNQLVLNYDSCNNFIQTLPKALLPQNYLDSLEQNLKYFKLFQPQNINLDIQQFNFNLLKNQTHVFIPPQIIDFPISSNEYLTQIIQEQNEELSDMTELLEQQQQEIQSKDLYVQQQQLLINDLLRKLEEFVNSTNAFKKQLEGQSEEKKNYQQHIKQLDFNIKQQDLQIKNLQKEKEVYKRQVQSLQRDKDMYIKYNEELRRQYDEDIQIMNSQIEQSQLLINDQECIELRQIKDQLQFDFELAKSEIQNLKQLLHDISSEIHFGFKFLGSIEIRQIETKLDIQTLCHQYRREYQKLILQKEQSHLSILQDYKAQIFQINLQKSSLESIVAQQEKQINNYINDVLSSKKEISLICQEYDQKIAEINEQKFIVLNELKQCEDQLFQINLQLINQKQEFQSQLRNQILEQSEQTTDLEKSLQQSKIECEFLKKQIHDKEKEIEKYSLNSKELQEQSIRLEQEKKTIQHSLQNSEKLVELEKQQLDQLRYQSEQKMLELQTQIEQLTEQLTQQMCLNQELQLDNQNLNEQIEKYIKLGQEYEFIKLQQDEQNQTIQSLQNQIYQYEVQLEKVQYQYDELIIVHENFTNENKKLQQDIQWSNNQISDLEDQIQQLKETQQQYENKITELSEQIEEQSKNQLQQNLQQSLEEELNSKINLINQQSLQIDELSDNLQQLNNKTSLEITEMQQQHIKDINEKNDIISQLESSLQNLLNQNQLSNDEFLNLQQQSENQIKSLQQESENENNQLKLEIKQYQEKQIMLDNQIDQLNQQVEFYSNQNQQLAQQIEEIQNKQPEQQIQQQASNEVDEQEYQILEQYNLDLQKQIEKLDEELRNIEQENEELKSQHEKALNIIAQLRSKEHDVSQLMQSHNQYQSLQEENNNLKQLYTQKLKQIEQQNKQIQDQEQQLNNYIQNEQEYQKLKIKFQELNIEKNQLQQQIEKQQQTSSKIEDTKEFIVEQNLKLQRMEQEISSLNSKILQLTAQRDEFKEQLEFKQKNISQQKPSGFVGKLAGFFATESELKKLTQG</sequence>
<organism evidence="3 4">
    <name type="scientific">Paramecium sonneborni</name>
    <dbReference type="NCBI Taxonomy" id="65129"/>
    <lineage>
        <taxon>Eukaryota</taxon>
        <taxon>Sar</taxon>
        <taxon>Alveolata</taxon>
        <taxon>Ciliophora</taxon>
        <taxon>Intramacronucleata</taxon>
        <taxon>Oligohymenophorea</taxon>
        <taxon>Peniculida</taxon>
        <taxon>Parameciidae</taxon>
        <taxon>Paramecium</taxon>
    </lineage>
</organism>
<reference evidence="3" key="1">
    <citation type="submission" date="2021-01" db="EMBL/GenBank/DDBJ databases">
        <authorList>
            <consortium name="Genoscope - CEA"/>
            <person name="William W."/>
        </authorList>
    </citation>
    <scope>NUCLEOTIDE SEQUENCE</scope>
</reference>
<dbReference type="Proteomes" id="UP000692954">
    <property type="component" value="Unassembled WGS sequence"/>
</dbReference>
<dbReference type="EMBL" id="CAJJDN010000036">
    <property type="protein sequence ID" value="CAD8077587.1"/>
    <property type="molecule type" value="Genomic_DNA"/>
</dbReference>
<keyword evidence="4" id="KW-1185">Reference proteome</keyword>
<feature type="coiled-coil region" evidence="1">
    <location>
        <begin position="583"/>
        <end position="1202"/>
    </location>
</feature>
<feature type="compositionally biased region" description="Polar residues" evidence="2">
    <location>
        <begin position="136"/>
        <end position="145"/>
    </location>
</feature>
<feature type="region of interest" description="Disordered" evidence="2">
    <location>
        <begin position="42"/>
        <end position="145"/>
    </location>
</feature>
<feature type="compositionally biased region" description="Basic and acidic residues" evidence="2">
    <location>
        <begin position="42"/>
        <end position="76"/>
    </location>
</feature>
<dbReference type="AlphaFoldDB" id="A0A8S1MBG2"/>
<name>A0A8S1MBG2_9CILI</name>
<feature type="coiled-coil region" evidence="1">
    <location>
        <begin position="441"/>
        <end position="468"/>
    </location>
</feature>
<feature type="coiled-coil region" evidence="1">
    <location>
        <begin position="348"/>
        <end position="410"/>
    </location>
</feature>
<dbReference type="OrthoDB" id="308650at2759"/>
<comment type="caution">
    <text evidence="3">The sequence shown here is derived from an EMBL/GenBank/DDBJ whole genome shotgun (WGS) entry which is preliminary data.</text>
</comment>
<proteinExistence type="predicted"/>
<feature type="coiled-coil region" evidence="1">
    <location>
        <begin position="530"/>
        <end position="557"/>
    </location>
</feature>
<evidence type="ECO:0000256" key="2">
    <source>
        <dbReference type="SAM" id="MobiDB-lite"/>
    </source>
</evidence>
<evidence type="ECO:0000313" key="3">
    <source>
        <dbReference type="EMBL" id="CAD8077587.1"/>
    </source>
</evidence>